<dbReference type="Proteomes" id="UP000288216">
    <property type="component" value="Unassembled WGS sequence"/>
</dbReference>
<sequence>MRLDLCALGDLTVWKPQLHQFNRLQVVKDNEQAAWWAITEAFADDTKIGGGAGSMEEDILKTNAKSQLRFQYYGQVVIISLLLNLLQKGKFRTDLRKMRIHMGDPQAVRKCV</sequence>
<protein>
    <submittedName>
        <fullName evidence="1">Uncharacterized protein</fullName>
    </submittedName>
</protein>
<accession>A0A401PIW2</accession>
<evidence type="ECO:0000313" key="2">
    <source>
        <dbReference type="Proteomes" id="UP000288216"/>
    </source>
</evidence>
<dbReference type="EMBL" id="BFAA01002256">
    <property type="protein sequence ID" value="GCB73062.1"/>
    <property type="molecule type" value="Genomic_DNA"/>
</dbReference>
<name>A0A401PIW2_SCYTO</name>
<gene>
    <name evidence="1" type="ORF">scyTo_0006602</name>
</gene>
<comment type="caution">
    <text evidence="1">The sequence shown here is derived from an EMBL/GenBank/DDBJ whole genome shotgun (WGS) entry which is preliminary data.</text>
</comment>
<dbReference type="AlphaFoldDB" id="A0A401PIW2"/>
<evidence type="ECO:0000313" key="1">
    <source>
        <dbReference type="EMBL" id="GCB73062.1"/>
    </source>
</evidence>
<organism evidence="1 2">
    <name type="scientific">Scyliorhinus torazame</name>
    <name type="common">Cloudy catshark</name>
    <name type="synonym">Catulus torazame</name>
    <dbReference type="NCBI Taxonomy" id="75743"/>
    <lineage>
        <taxon>Eukaryota</taxon>
        <taxon>Metazoa</taxon>
        <taxon>Chordata</taxon>
        <taxon>Craniata</taxon>
        <taxon>Vertebrata</taxon>
        <taxon>Chondrichthyes</taxon>
        <taxon>Elasmobranchii</taxon>
        <taxon>Galeomorphii</taxon>
        <taxon>Galeoidea</taxon>
        <taxon>Carcharhiniformes</taxon>
        <taxon>Scyliorhinidae</taxon>
        <taxon>Scyliorhinus</taxon>
    </lineage>
</organism>
<reference evidence="1 2" key="1">
    <citation type="journal article" date="2018" name="Nat. Ecol. Evol.">
        <title>Shark genomes provide insights into elasmobranch evolution and the origin of vertebrates.</title>
        <authorList>
            <person name="Hara Y"/>
            <person name="Yamaguchi K"/>
            <person name="Onimaru K"/>
            <person name="Kadota M"/>
            <person name="Koyanagi M"/>
            <person name="Keeley SD"/>
            <person name="Tatsumi K"/>
            <person name="Tanaka K"/>
            <person name="Motone F"/>
            <person name="Kageyama Y"/>
            <person name="Nozu R"/>
            <person name="Adachi N"/>
            <person name="Nishimura O"/>
            <person name="Nakagawa R"/>
            <person name="Tanegashima C"/>
            <person name="Kiyatake I"/>
            <person name="Matsumoto R"/>
            <person name="Murakumo K"/>
            <person name="Nishida K"/>
            <person name="Terakita A"/>
            <person name="Kuratani S"/>
            <person name="Sato K"/>
            <person name="Hyodo S Kuraku.S."/>
        </authorList>
    </citation>
    <scope>NUCLEOTIDE SEQUENCE [LARGE SCALE GENOMIC DNA]</scope>
</reference>
<proteinExistence type="predicted"/>
<keyword evidence="2" id="KW-1185">Reference proteome</keyword>